<protein>
    <submittedName>
        <fullName evidence="2">Uncharacterized protein</fullName>
    </submittedName>
</protein>
<dbReference type="EMBL" id="KN822971">
    <property type="protein sequence ID" value="KIO30550.1"/>
    <property type="molecule type" value="Genomic_DNA"/>
</dbReference>
<proteinExistence type="predicted"/>
<organism evidence="2 3">
    <name type="scientific">Tulasnella calospora MUT 4182</name>
    <dbReference type="NCBI Taxonomy" id="1051891"/>
    <lineage>
        <taxon>Eukaryota</taxon>
        <taxon>Fungi</taxon>
        <taxon>Dikarya</taxon>
        <taxon>Basidiomycota</taxon>
        <taxon>Agaricomycotina</taxon>
        <taxon>Agaricomycetes</taxon>
        <taxon>Cantharellales</taxon>
        <taxon>Tulasnellaceae</taxon>
        <taxon>Tulasnella</taxon>
    </lineage>
</organism>
<dbReference type="Proteomes" id="UP000054248">
    <property type="component" value="Unassembled WGS sequence"/>
</dbReference>
<keyword evidence="3" id="KW-1185">Reference proteome</keyword>
<name>A0A0C3QG50_9AGAM</name>
<evidence type="ECO:0000313" key="2">
    <source>
        <dbReference type="EMBL" id="KIO30550.1"/>
    </source>
</evidence>
<accession>A0A0C3QG50</accession>
<feature type="region of interest" description="Disordered" evidence="1">
    <location>
        <begin position="130"/>
        <end position="197"/>
    </location>
</feature>
<evidence type="ECO:0000256" key="1">
    <source>
        <dbReference type="SAM" id="MobiDB-lite"/>
    </source>
</evidence>
<evidence type="ECO:0000313" key="3">
    <source>
        <dbReference type="Proteomes" id="UP000054248"/>
    </source>
</evidence>
<gene>
    <name evidence="2" type="ORF">M407DRAFT_20438</name>
</gene>
<dbReference type="HOGENOM" id="CLU_797386_0_0_1"/>
<dbReference type="OrthoDB" id="3301105at2759"/>
<reference evidence="2 3" key="1">
    <citation type="submission" date="2014-04" db="EMBL/GenBank/DDBJ databases">
        <authorList>
            <consortium name="DOE Joint Genome Institute"/>
            <person name="Kuo A."/>
            <person name="Girlanda M."/>
            <person name="Perotto S."/>
            <person name="Kohler A."/>
            <person name="Nagy L.G."/>
            <person name="Floudas D."/>
            <person name="Copeland A."/>
            <person name="Barry K.W."/>
            <person name="Cichocki N."/>
            <person name="Veneault-Fourrey C."/>
            <person name="LaButti K."/>
            <person name="Lindquist E.A."/>
            <person name="Lipzen A."/>
            <person name="Lundell T."/>
            <person name="Morin E."/>
            <person name="Murat C."/>
            <person name="Sun H."/>
            <person name="Tunlid A."/>
            <person name="Henrissat B."/>
            <person name="Grigoriev I.V."/>
            <person name="Hibbett D.S."/>
            <person name="Martin F."/>
            <person name="Nordberg H.P."/>
            <person name="Cantor M.N."/>
            <person name="Hua S.X."/>
        </authorList>
    </citation>
    <scope>NUCLEOTIDE SEQUENCE [LARGE SCALE GENOMIC DNA]</scope>
    <source>
        <strain evidence="2 3">MUT 4182</strain>
    </source>
</reference>
<dbReference type="AlphaFoldDB" id="A0A0C3QG50"/>
<reference evidence="3" key="2">
    <citation type="submission" date="2015-01" db="EMBL/GenBank/DDBJ databases">
        <title>Evolutionary Origins and Diversification of the Mycorrhizal Mutualists.</title>
        <authorList>
            <consortium name="DOE Joint Genome Institute"/>
            <consortium name="Mycorrhizal Genomics Consortium"/>
            <person name="Kohler A."/>
            <person name="Kuo A."/>
            <person name="Nagy L.G."/>
            <person name="Floudas D."/>
            <person name="Copeland A."/>
            <person name="Barry K.W."/>
            <person name="Cichocki N."/>
            <person name="Veneault-Fourrey C."/>
            <person name="LaButti K."/>
            <person name="Lindquist E.A."/>
            <person name="Lipzen A."/>
            <person name="Lundell T."/>
            <person name="Morin E."/>
            <person name="Murat C."/>
            <person name="Riley R."/>
            <person name="Ohm R."/>
            <person name="Sun H."/>
            <person name="Tunlid A."/>
            <person name="Henrissat B."/>
            <person name="Grigoriev I.V."/>
            <person name="Hibbett D.S."/>
            <person name="Martin F."/>
        </authorList>
    </citation>
    <scope>NUCLEOTIDE SEQUENCE [LARGE SCALE GENOMIC DNA]</scope>
    <source>
        <strain evidence="3">MUT 4182</strain>
    </source>
</reference>
<sequence length="348" mass="38176">MGEQNIPAAFTVAGSINSRAALDTELENIYEILETADADVASLLNRLAYGTPGIMEAVLVSRTNDGFAFRRRIMKALLKSSESPDSIYQICADRMGRFLAGLPPSINLDRRVMEQHNAFTDALNVVNSPEAKSPIEKTAQPVADSPPKSTKRKQKFIPLSISIGPPLPKKEKSVSVSPTRDRRQPPSPTVALNGPKSQSFPELLRTCLETYFAACMEEGIEEFAANSLLAILSPSLSPQLSVRSPLSPRQFEPYSPLTDITSLESPVLSRPGPLPYFSLAPNDIAQYLAAAASPKFGDWPVVVSQRGIKHLKQYADTNTDVFLRVQKRIKWVLPLHLTALNTNIIHTT</sequence>
<feature type="compositionally biased region" description="Basic and acidic residues" evidence="1">
    <location>
        <begin position="168"/>
        <end position="184"/>
    </location>
</feature>